<evidence type="ECO:0000313" key="3">
    <source>
        <dbReference type="Proteomes" id="UP000027195"/>
    </source>
</evidence>
<organism evidence="2 3">
    <name type="scientific">Botryobasidium botryosum (strain FD-172 SS1)</name>
    <dbReference type="NCBI Taxonomy" id="930990"/>
    <lineage>
        <taxon>Eukaryota</taxon>
        <taxon>Fungi</taxon>
        <taxon>Dikarya</taxon>
        <taxon>Basidiomycota</taxon>
        <taxon>Agaricomycotina</taxon>
        <taxon>Agaricomycetes</taxon>
        <taxon>Cantharellales</taxon>
        <taxon>Botryobasidiaceae</taxon>
        <taxon>Botryobasidium</taxon>
    </lineage>
</organism>
<dbReference type="Proteomes" id="UP000027195">
    <property type="component" value="Unassembled WGS sequence"/>
</dbReference>
<dbReference type="AlphaFoldDB" id="A0A067LV05"/>
<proteinExistence type="predicted"/>
<dbReference type="EMBL" id="KL198157">
    <property type="protein sequence ID" value="KDQ06090.1"/>
    <property type="molecule type" value="Genomic_DNA"/>
</dbReference>
<feature type="region of interest" description="Disordered" evidence="1">
    <location>
        <begin position="1"/>
        <end position="124"/>
    </location>
</feature>
<reference evidence="3" key="1">
    <citation type="journal article" date="2014" name="Proc. Natl. Acad. Sci. U.S.A.">
        <title>Extensive sampling of basidiomycete genomes demonstrates inadequacy of the white-rot/brown-rot paradigm for wood decay fungi.</title>
        <authorList>
            <person name="Riley R."/>
            <person name="Salamov A.A."/>
            <person name="Brown D.W."/>
            <person name="Nagy L.G."/>
            <person name="Floudas D."/>
            <person name="Held B.W."/>
            <person name="Levasseur A."/>
            <person name="Lombard V."/>
            <person name="Morin E."/>
            <person name="Otillar R."/>
            <person name="Lindquist E.A."/>
            <person name="Sun H."/>
            <person name="LaButti K.M."/>
            <person name="Schmutz J."/>
            <person name="Jabbour D."/>
            <person name="Luo H."/>
            <person name="Baker S.E."/>
            <person name="Pisabarro A.G."/>
            <person name="Walton J.D."/>
            <person name="Blanchette R.A."/>
            <person name="Henrissat B."/>
            <person name="Martin F."/>
            <person name="Cullen D."/>
            <person name="Hibbett D.S."/>
            <person name="Grigoriev I.V."/>
        </authorList>
    </citation>
    <scope>NUCLEOTIDE SEQUENCE [LARGE SCALE GENOMIC DNA]</scope>
    <source>
        <strain evidence="3">FD-172 SS1</strain>
    </source>
</reference>
<sequence length="124" mass="13044">MPLPGFPLHLAPRRCTPPLRSLPSRTVHRDSKADAAPRAGPQGVPPRRRQQGACPPQPFSPSPTSISRNCRTTAGHVRRGCIAGDTPPRSPRGRSGEALGPWSAWGASLGGPSAYPGGLLFQPT</sequence>
<evidence type="ECO:0000313" key="2">
    <source>
        <dbReference type="EMBL" id="KDQ06090.1"/>
    </source>
</evidence>
<evidence type="ECO:0000256" key="1">
    <source>
        <dbReference type="SAM" id="MobiDB-lite"/>
    </source>
</evidence>
<keyword evidence="3" id="KW-1185">Reference proteome</keyword>
<accession>A0A067LV05</accession>
<gene>
    <name evidence="2" type="ORF">BOTBODRAFT_271475</name>
</gene>
<feature type="compositionally biased region" description="Polar residues" evidence="1">
    <location>
        <begin position="62"/>
        <end position="72"/>
    </location>
</feature>
<dbReference type="InParanoid" id="A0A067LV05"/>
<dbReference type="HOGENOM" id="CLU_2003536_0_0_1"/>
<protein>
    <submittedName>
        <fullName evidence="2">Uncharacterized protein</fullName>
    </submittedName>
</protein>
<name>A0A067LV05_BOTB1</name>